<name>A0A2C6DVI2_9GAMM</name>
<evidence type="ECO:0008006" key="3">
    <source>
        <dbReference type="Google" id="ProtNLM"/>
    </source>
</evidence>
<dbReference type="STRING" id="1111728.GCA_000427805_01429"/>
<evidence type="ECO:0000313" key="1">
    <source>
        <dbReference type="EMBL" id="PHI32342.1"/>
    </source>
</evidence>
<protein>
    <recommendedName>
        <fullName evidence="3">Flp pilus assembly protein CpaB</fullName>
    </recommendedName>
</protein>
<organism evidence="1 2">
    <name type="scientific">Budvicia aquatica</name>
    <dbReference type="NCBI Taxonomy" id="82979"/>
    <lineage>
        <taxon>Bacteria</taxon>
        <taxon>Pseudomonadati</taxon>
        <taxon>Pseudomonadota</taxon>
        <taxon>Gammaproteobacteria</taxon>
        <taxon>Enterobacterales</taxon>
        <taxon>Budviciaceae</taxon>
        <taxon>Budvicia</taxon>
    </lineage>
</organism>
<comment type="caution">
    <text evidence="1">The sequence shown here is derived from an EMBL/GenBank/DDBJ whole genome shotgun (WGS) entry which is preliminary data.</text>
</comment>
<dbReference type="AlphaFoldDB" id="A0A2C6DVI2"/>
<sequence length="269" mass="29324">MMFFVSLIVIAVGVVGILVFAGSEPNPTTGTSTVTTQDPSKRRIVLAVAKTDLVNGHIIKPEDYQISELTVEENSDLISLDISGLNSGSLRGYLLKSSIKAESYIVADMLDSPDSPGYVLNSLGTDEMTYSFPVRISNSYLLDSLSPGDEVALYLRMLEVSKDKRMKSEVSIESGSSSAGGSDKYVLSRLISPLTILRMPKVDIKKELRGDEVLGYIQLRAKTRDLEFIHTVEKAGELLLLPVKGGSEAGKIRLDSLLPQLRTIKEIRG</sequence>
<dbReference type="EMBL" id="PDDX01000001">
    <property type="protein sequence ID" value="PHI32342.1"/>
    <property type="molecule type" value="Genomic_DNA"/>
</dbReference>
<keyword evidence="2" id="KW-1185">Reference proteome</keyword>
<reference evidence="2" key="1">
    <citation type="submission" date="2017-09" db="EMBL/GenBank/DDBJ databases">
        <title>FDA dAtabase for Regulatory Grade micrObial Sequences (FDA-ARGOS): Supporting development and validation of Infectious Disease Dx tests.</title>
        <authorList>
            <person name="Minogue T."/>
            <person name="Wolcott M."/>
            <person name="Wasieloski L."/>
            <person name="Aguilar W."/>
            <person name="Moore D."/>
            <person name="Tallon L."/>
            <person name="Sadzewicz L."/>
            <person name="Ott S."/>
            <person name="Zhao X."/>
            <person name="Nagaraj S."/>
            <person name="Vavikolanu K."/>
            <person name="Aluvathingal J."/>
            <person name="Nadendla S."/>
            <person name="Sichtig H."/>
        </authorList>
    </citation>
    <scope>NUCLEOTIDE SEQUENCE [LARGE SCALE GENOMIC DNA]</scope>
    <source>
        <strain evidence="2">FDAARGOS_387</strain>
    </source>
</reference>
<accession>A0A2C6DVI2</accession>
<dbReference type="Proteomes" id="UP000224974">
    <property type="component" value="Unassembled WGS sequence"/>
</dbReference>
<proteinExistence type="predicted"/>
<evidence type="ECO:0000313" key="2">
    <source>
        <dbReference type="Proteomes" id="UP000224974"/>
    </source>
</evidence>
<gene>
    <name evidence="1" type="ORF">CRN84_25015</name>
</gene>